<dbReference type="GO" id="GO:0003729">
    <property type="term" value="F:mRNA binding"/>
    <property type="evidence" value="ECO:0007669"/>
    <property type="project" value="TreeGrafter"/>
</dbReference>
<evidence type="ECO:0000256" key="4">
    <source>
        <dbReference type="SAM" id="MobiDB-lite"/>
    </source>
</evidence>
<dbReference type="Pfam" id="PF08144">
    <property type="entry name" value="CPL"/>
    <property type="match status" value="1"/>
</dbReference>
<feature type="domain" description="PUM-HD" evidence="5">
    <location>
        <begin position="54"/>
        <end position="438"/>
    </location>
</feature>
<dbReference type="InterPro" id="IPR001313">
    <property type="entry name" value="Pumilio_RNA-bd_rpt"/>
</dbReference>
<sequence length="558" mass="63767">MSKADLLSKEAFRTSDSNQRRGKHATLGKDATNKREKRACVRSQPSPLDGAITSIKPLFEEMRQKSTSKERKQILIDEVLKKLEHSLVWCARRHDAARVVEIALKHGSSEQRGRIWSALTLELARLVETRYGQHVIRALVQYGTGAQRRALISSLRESLVRLATTQDGANIVDYVYQSVANGQERRSLLLSLLVHRDRGLRKMLAKRLEQPADLNGNALDWLLGMLEQPFHRRLIECCRQQLEQVYDKPRVLSNALVHEFLWTMLSSERLEPREKREIGQEFASRALYLYHTNSGSAALILLIQMGDTKWRKECVKAFREVLPEVWNSKYGHRVILALFTWTDDTVMLSKGLVRPLLPKLGQIFSSTTSNTITPLVHAHVPFLYLLAGETTRYFHPTSYNCVWSPQLVSVETVAPKKESLLRRQEVLESISEALFELALAHGAALLCDCRASPRLGTLFVELCLYWDRQSQSERISRALSNVMNEASWEALEARDIRQQNELFHQLNILGKLLPDTVATCMKAFEPRLARLAAEHERAEQLYELLKNHEIVQVGHSSK</sequence>
<feature type="compositionally biased region" description="Basic and acidic residues" evidence="4">
    <location>
        <begin position="1"/>
        <end position="13"/>
    </location>
</feature>
<dbReference type="Gene3D" id="1.25.10.10">
    <property type="entry name" value="Leucine-rich Repeat Variant"/>
    <property type="match status" value="1"/>
</dbReference>
<dbReference type="GO" id="GO:0005730">
    <property type="term" value="C:nucleolus"/>
    <property type="evidence" value="ECO:0007669"/>
    <property type="project" value="TreeGrafter"/>
</dbReference>
<feature type="region of interest" description="Disordered" evidence="4">
    <location>
        <begin position="1"/>
        <end position="46"/>
    </location>
</feature>
<dbReference type="EMBL" id="VWRR01000015">
    <property type="protein sequence ID" value="KAF6001328.1"/>
    <property type="molecule type" value="Genomic_DNA"/>
</dbReference>
<dbReference type="PANTHER" id="PTHR13389">
    <property type="entry name" value="PUMILIO HOMOLOG 3"/>
    <property type="match status" value="1"/>
</dbReference>
<proteinExistence type="predicted"/>
<name>A0A7J7IE87_9RHOD</name>
<dbReference type="AlphaFoldDB" id="A0A7J7IE87"/>
<keyword evidence="2" id="KW-0694">RNA-binding</keyword>
<dbReference type="OrthoDB" id="497380at2759"/>
<dbReference type="PANTHER" id="PTHR13389:SF0">
    <property type="entry name" value="PUMILIO HOMOLOG 3"/>
    <property type="match status" value="1"/>
</dbReference>
<dbReference type="SUPFAM" id="SSF48371">
    <property type="entry name" value="ARM repeat"/>
    <property type="match status" value="1"/>
</dbReference>
<dbReference type="InterPro" id="IPR011989">
    <property type="entry name" value="ARM-like"/>
</dbReference>
<dbReference type="GO" id="GO:0006417">
    <property type="term" value="P:regulation of translation"/>
    <property type="evidence" value="ECO:0007669"/>
    <property type="project" value="TreeGrafter"/>
</dbReference>
<feature type="repeat" description="Pumilio" evidence="3">
    <location>
        <begin position="118"/>
        <end position="153"/>
    </location>
</feature>
<dbReference type="InterPro" id="IPR040059">
    <property type="entry name" value="PUM3"/>
</dbReference>
<dbReference type="PROSITE" id="PS50302">
    <property type="entry name" value="PUM"/>
    <property type="match status" value="1"/>
</dbReference>
<evidence type="ECO:0000259" key="5">
    <source>
        <dbReference type="PROSITE" id="PS50303"/>
    </source>
</evidence>
<keyword evidence="1" id="KW-0677">Repeat</keyword>
<dbReference type="InterPro" id="IPR033133">
    <property type="entry name" value="PUM-HD"/>
</dbReference>
<evidence type="ECO:0000256" key="1">
    <source>
        <dbReference type="ARBA" id="ARBA00022737"/>
    </source>
</evidence>
<organism evidence="6 7">
    <name type="scientific">Cyanidiococcus yangmingshanensis</name>
    <dbReference type="NCBI Taxonomy" id="2690220"/>
    <lineage>
        <taxon>Eukaryota</taxon>
        <taxon>Rhodophyta</taxon>
        <taxon>Bangiophyceae</taxon>
        <taxon>Cyanidiales</taxon>
        <taxon>Cyanidiaceae</taxon>
        <taxon>Cyanidiococcus</taxon>
    </lineage>
</organism>
<gene>
    <name evidence="6" type="ORF">F1559_003264</name>
</gene>
<protein>
    <recommendedName>
        <fullName evidence="5">PUM-HD domain-containing protein</fullName>
    </recommendedName>
</protein>
<evidence type="ECO:0000313" key="6">
    <source>
        <dbReference type="EMBL" id="KAF6001328.1"/>
    </source>
</evidence>
<accession>A0A7J7IE87</accession>
<reference evidence="6 7" key="1">
    <citation type="journal article" date="2020" name="J. Phycol.">
        <title>Comparative genome analysis reveals Cyanidiococcus gen. nov., a new extremophilic red algal genus sister to Cyanidioschyzon (Cyanidioschyzonaceae, Rhodophyta).</title>
        <authorList>
            <person name="Liu S.-L."/>
            <person name="Chiang Y.-R."/>
            <person name="Yoon H.S."/>
            <person name="Fu H.-Y."/>
        </authorList>
    </citation>
    <scope>NUCLEOTIDE SEQUENCE [LARGE SCALE GENOMIC DNA]</scope>
    <source>
        <strain evidence="6 7">THAL066</strain>
    </source>
</reference>
<evidence type="ECO:0000313" key="7">
    <source>
        <dbReference type="Proteomes" id="UP000530660"/>
    </source>
</evidence>
<keyword evidence="7" id="KW-1185">Reference proteome</keyword>
<dbReference type="Proteomes" id="UP000530660">
    <property type="component" value="Unassembled WGS sequence"/>
</dbReference>
<comment type="caution">
    <text evidence="6">The sequence shown here is derived from an EMBL/GenBank/DDBJ whole genome shotgun (WGS) entry which is preliminary data.</text>
</comment>
<dbReference type="InterPro" id="IPR016024">
    <property type="entry name" value="ARM-type_fold"/>
</dbReference>
<dbReference type="InterPro" id="IPR012959">
    <property type="entry name" value="CPL_dom"/>
</dbReference>
<dbReference type="PROSITE" id="PS50303">
    <property type="entry name" value="PUM_HD"/>
    <property type="match status" value="1"/>
</dbReference>
<evidence type="ECO:0000256" key="2">
    <source>
        <dbReference type="ARBA" id="ARBA00022884"/>
    </source>
</evidence>
<evidence type="ECO:0000256" key="3">
    <source>
        <dbReference type="PROSITE-ProRule" id="PRU00317"/>
    </source>
</evidence>